<keyword evidence="16" id="KW-1185">Reference proteome</keyword>
<dbReference type="InterPro" id="IPR036852">
    <property type="entry name" value="Peptidase_S8/S53_dom_sf"/>
</dbReference>
<feature type="domain" description="Peptidase S8/S53" evidence="12">
    <location>
        <begin position="142"/>
        <end position="593"/>
    </location>
</feature>
<evidence type="ECO:0000256" key="1">
    <source>
        <dbReference type="ARBA" id="ARBA00004613"/>
    </source>
</evidence>
<accession>A0A2P5BYJ9</accession>
<comment type="similarity">
    <text evidence="2 9">Belongs to the peptidase S8 family.</text>
</comment>
<dbReference type="InterPro" id="IPR034197">
    <property type="entry name" value="Peptidases_S8_3"/>
</dbReference>
<dbReference type="InterPro" id="IPR015500">
    <property type="entry name" value="Peptidase_S8_subtilisin-rel"/>
</dbReference>
<dbReference type="PROSITE" id="PS00138">
    <property type="entry name" value="SUBTILASE_SER"/>
    <property type="match status" value="1"/>
</dbReference>
<proteinExistence type="inferred from homology"/>
<dbReference type="PROSITE" id="PS51892">
    <property type="entry name" value="SUBTILASE"/>
    <property type="match status" value="1"/>
</dbReference>
<evidence type="ECO:0000259" key="12">
    <source>
        <dbReference type="Pfam" id="PF00082"/>
    </source>
</evidence>
<keyword evidence="6 9" id="KW-0378">Hydrolase</keyword>
<reference evidence="16" key="1">
    <citation type="submission" date="2016-06" db="EMBL/GenBank/DDBJ databases">
        <title>Parallel loss of symbiosis genes in relatives of nitrogen-fixing non-legume Parasponia.</title>
        <authorList>
            <person name="Van Velzen R."/>
            <person name="Holmer R."/>
            <person name="Bu F."/>
            <person name="Rutten L."/>
            <person name="Van Zeijl A."/>
            <person name="Liu W."/>
            <person name="Santuari L."/>
            <person name="Cao Q."/>
            <person name="Sharma T."/>
            <person name="Shen D."/>
            <person name="Roswanjaya Y."/>
            <person name="Wardhani T."/>
            <person name="Kalhor M.S."/>
            <person name="Jansen J."/>
            <person name="Van den Hoogen J."/>
            <person name="Gungor B."/>
            <person name="Hartog M."/>
            <person name="Hontelez J."/>
            <person name="Verver J."/>
            <person name="Yang W.-C."/>
            <person name="Schijlen E."/>
            <person name="Repin R."/>
            <person name="Schilthuizen M."/>
            <person name="Schranz E."/>
            <person name="Heidstra R."/>
            <person name="Miyata K."/>
            <person name="Fedorova E."/>
            <person name="Kohlen W."/>
            <person name="Bisseling T."/>
            <person name="Smit S."/>
            <person name="Geurts R."/>
        </authorList>
    </citation>
    <scope>NUCLEOTIDE SEQUENCE [LARGE SCALE GENOMIC DNA]</scope>
    <source>
        <strain evidence="16">cv. RG33-2</strain>
    </source>
</reference>
<feature type="active site" description="Charge relay system" evidence="8 9">
    <location>
        <position position="542"/>
    </location>
</feature>
<comment type="caution">
    <text evidence="15">The sequence shown here is derived from an EMBL/GenBank/DDBJ whole genome shotgun (WGS) entry which is preliminary data.</text>
</comment>
<evidence type="ECO:0000313" key="16">
    <source>
        <dbReference type="Proteomes" id="UP000237000"/>
    </source>
</evidence>
<dbReference type="Pfam" id="PF17766">
    <property type="entry name" value="fn3_6"/>
    <property type="match status" value="1"/>
</dbReference>
<dbReference type="InterPro" id="IPR041469">
    <property type="entry name" value="Subtilisin-like_FN3"/>
</dbReference>
<evidence type="ECO:0000256" key="9">
    <source>
        <dbReference type="PROSITE-ProRule" id="PRU01240"/>
    </source>
</evidence>
<dbReference type="GO" id="GO:0006508">
    <property type="term" value="P:proteolysis"/>
    <property type="evidence" value="ECO:0007669"/>
    <property type="project" value="UniProtKB-KW"/>
</dbReference>
<keyword evidence="7 9" id="KW-0720">Serine protease</keyword>
<dbReference type="GO" id="GO:0009609">
    <property type="term" value="P:response to symbiotic bacterium"/>
    <property type="evidence" value="ECO:0007669"/>
    <property type="project" value="UniProtKB-ARBA"/>
</dbReference>
<dbReference type="InterPro" id="IPR045051">
    <property type="entry name" value="SBT"/>
</dbReference>
<evidence type="ECO:0000256" key="10">
    <source>
        <dbReference type="SAM" id="MobiDB-lite"/>
    </source>
</evidence>
<feature type="domain" description="Subtilisin-like protease fibronectin type-III" evidence="14">
    <location>
        <begin position="619"/>
        <end position="716"/>
    </location>
</feature>
<keyword evidence="5 11" id="KW-0732">Signal</keyword>
<dbReference type="Gene3D" id="3.30.70.80">
    <property type="entry name" value="Peptidase S8 propeptide/proteinase inhibitor I9"/>
    <property type="match status" value="1"/>
</dbReference>
<dbReference type="FunFam" id="2.60.40.2310:FF:000001">
    <property type="entry name" value="Subtilisin-like protease SBT1.5"/>
    <property type="match status" value="1"/>
</dbReference>
<dbReference type="FunFam" id="3.40.50.200:FF:000006">
    <property type="entry name" value="Subtilisin-like protease SBT1.5"/>
    <property type="match status" value="1"/>
</dbReference>
<organism evidence="15 16">
    <name type="scientific">Trema orientale</name>
    <name type="common">Charcoal tree</name>
    <name type="synonym">Celtis orientalis</name>
    <dbReference type="NCBI Taxonomy" id="63057"/>
    <lineage>
        <taxon>Eukaryota</taxon>
        <taxon>Viridiplantae</taxon>
        <taxon>Streptophyta</taxon>
        <taxon>Embryophyta</taxon>
        <taxon>Tracheophyta</taxon>
        <taxon>Spermatophyta</taxon>
        <taxon>Magnoliopsida</taxon>
        <taxon>eudicotyledons</taxon>
        <taxon>Gunneridae</taxon>
        <taxon>Pentapetalae</taxon>
        <taxon>rosids</taxon>
        <taxon>fabids</taxon>
        <taxon>Rosales</taxon>
        <taxon>Cannabaceae</taxon>
        <taxon>Trema</taxon>
    </lineage>
</organism>
<sequence length="722" mass="77667">MATMISSFGWLVYISLSLNLLIGCYGAVANNDNRQASVHIVYMGDRPKGEVSPSSLHTSLLQELTLLNLDAFHSGASDSLVHSYHKSFNGFAAKLTKDEVQRLADMEGVVSVFPSGKKQLHTTRSWDFMGFTKHVRRTQIESDIIIGMLDTGIWPESESFSDEGFGPPPKKWKGTCQESSDFTCNNKIVGARYYKSDGRYEDKDTKSPRDTNGHGSHTSSTAAGALVKHSSLFGLGSGTARGGVPSARIAVYKICWLDGCADADILAAFDDAIADGVDIISLSVGGFTPFDYFNDSIAIGAFHAMKNGILTSNSAGNSGPGPATITNFSPWSLSVAASTIDRKFLTKVKLGNGETYEGISINTFEPEHRKIRVIYGGNAPNKTGGFTGEESRYCDAGSLDEKLVKDKIVLCDWSGGNGSAACIAGSAGIIMQDGEVKDYARLFPIPTSTFNPNEGNEISLYVNSTRKPTATILKSIEVKDDSAPFVVSFSSRGPNPITGDILKPDLTAPGVDILAAWSEATSPTRSPQDPRVVQYNIISGTSMSCPHATAAAAYVKSFNPTWSPAAIKSALMTSGLVYDAGETDYVEFLCGQGYSTKTLILVTGDESSCSKVQKIHASDLNYPSFALSTSSRKTITHVFHRTVTNVGSPDSTYKVIVKAPRGMTVKVKPRTLSFDSIGQQKSFVLKVRAKVDENQSMISGALVWDDGERQVRSPIVAYYYSA</sequence>
<dbReference type="STRING" id="63057.A0A2P5BYJ9"/>
<dbReference type="InterPro" id="IPR023828">
    <property type="entry name" value="Peptidase_S8_Ser-AS"/>
</dbReference>
<dbReference type="CDD" id="cd02120">
    <property type="entry name" value="PA_subtilisin_like"/>
    <property type="match status" value="1"/>
</dbReference>
<gene>
    <name evidence="15" type="primary">TorSBT43</name>
    <name evidence="15" type="ORF">TorRG33x02_304110</name>
</gene>
<dbReference type="Proteomes" id="UP000237000">
    <property type="component" value="Unassembled WGS sequence"/>
</dbReference>
<comment type="subcellular location">
    <subcellularLocation>
        <location evidence="1">Secreted</location>
    </subcellularLocation>
</comment>
<evidence type="ECO:0000259" key="14">
    <source>
        <dbReference type="Pfam" id="PF17766"/>
    </source>
</evidence>
<evidence type="ECO:0000256" key="2">
    <source>
        <dbReference type="ARBA" id="ARBA00011073"/>
    </source>
</evidence>
<feature type="chain" id="PRO_5015157380" evidence="11">
    <location>
        <begin position="27"/>
        <end position="722"/>
    </location>
</feature>
<evidence type="ECO:0000256" key="11">
    <source>
        <dbReference type="SAM" id="SignalP"/>
    </source>
</evidence>
<dbReference type="Pfam" id="PF05922">
    <property type="entry name" value="Inhibitor_I9"/>
    <property type="match status" value="1"/>
</dbReference>
<dbReference type="GO" id="GO:0005576">
    <property type="term" value="C:extracellular region"/>
    <property type="evidence" value="ECO:0007669"/>
    <property type="project" value="UniProtKB-SubCell"/>
</dbReference>
<evidence type="ECO:0000259" key="13">
    <source>
        <dbReference type="Pfam" id="PF05922"/>
    </source>
</evidence>
<dbReference type="Pfam" id="PF00082">
    <property type="entry name" value="Peptidase_S8"/>
    <property type="match status" value="1"/>
</dbReference>
<protein>
    <submittedName>
        <fullName evidence="15">Subtilase</fullName>
    </submittedName>
</protein>
<dbReference type="Gene3D" id="3.50.30.30">
    <property type="match status" value="1"/>
</dbReference>
<dbReference type="Gene3D" id="3.40.50.200">
    <property type="entry name" value="Peptidase S8/S53 domain"/>
    <property type="match status" value="1"/>
</dbReference>
<evidence type="ECO:0000256" key="7">
    <source>
        <dbReference type="ARBA" id="ARBA00022825"/>
    </source>
</evidence>
<evidence type="ECO:0000256" key="8">
    <source>
        <dbReference type="PIRSR" id="PIRSR615500-1"/>
    </source>
</evidence>
<dbReference type="PRINTS" id="PR00723">
    <property type="entry name" value="SUBTILISIN"/>
</dbReference>
<dbReference type="GO" id="GO:0004252">
    <property type="term" value="F:serine-type endopeptidase activity"/>
    <property type="evidence" value="ECO:0007669"/>
    <property type="project" value="UniProtKB-UniRule"/>
</dbReference>
<dbReference type="Gene3D" id="2.60.40.2310">
    <property type="match status" value="1"/>
</dbReference>
<keyword evidence="3" id="KW-0964">Secreted</keyword>
<feature type="region of interest" description="Disordered" evidence="10">
    <location>
        <begin position="199"/>
        <end position="221"/>
    </location>
</feature>
<dbReference type="EMBL" id="JXTC01000439">
    <property type="protein sequence ID" value="PON53878.1"/>
    <property type="molecule type" value="Genomic_DNA"/>
</dbReference>
<evidence type="ECO:0000313" key="15">
    <source>
        <dbReference type="EMBL" id="PON53878.1"/>
    </source>
</evidence>
<feature type="signal peptide" evidence="11">
    <location>
        <begin position="1"/>
        <end position="26"/>
    </location>
</feature>
<evidence type="ECO:0000256" key="3">
    <source>
        <dbReference type="ARBA" id="ARBA00022525"/>
    </source>
</evidence>
<feature type="compositionally biased region" description="Basic and acidic residues" evidence="10">
    <location>
        <begin position="199"/>
        <end position="212"/>
    </location>
</feature>
<evidence type="ECO:0000256" key="5">
    <source>
        <dbReference type="ARBA" id="ARBA00022729"/>
    </source>
</evidence>
<dbReference type="PANTHER" id="PTHR10795">
    <property type="entry name" value="PROPROTEIN CONVERTASE SUBTILISIN/KEXIN"/>
    <property type="match status" value="1"/>
</dbReference>
<evidence type="ECO:0000256" key="4">
    <source>
        <dbReference type="ARBA" id="ARBA00022670"/>
    </source>
</evidence>
<name>A0A2P5BYJ9_TREOI</name>
<feature type="active site" description="Charge relay system" evidence="8 9">
    <location>
        <position position="150"/>
    </location>
</feature>
<dbReference type="InParanoid" id="A0A2P5BYJ9"/>
<dbReference type="InterPro" id="IPR037045">
    <property type="entry name" value="S8pro/Inhibitor_I9_sf"/>
</dbReference>
<dbReference type="AlphaFoldDB" id="A0A2P5BYJ9"/>
<dbReference type="SUPFAM" id="SSF52743">
    <property type="entry name" value="Subtilisin-like"/>
    <property type="match status" value="1"/>
</dbReference>
<dbReference type="OrthoDB" id="206201at2759"/>
<evidence type="ECO:0000256" key="6">
    <source>
        <dbReference type="ARBA" id="ARBA00022801"/>
    </source>
</evidence>
<feature type="active site" description="Charge relay system" evidence="8 9">
    <location>
        <position position="214"/>
    </location>
</feature>
<dbReference type="InterPro" id="IPR000209">
    <property type="entry name" value="Peptidase_S8/S53_dom"/>
</dbReference>
<dbReference type="CDD" id="cd04852">
    <property type="entry name" value="Peptidases_S8_3"/>
    <property type="match status" value="1"/>
</dbReference>
<dbReference type="InterPro" id="IPR010259">
    <property type="entry name" value="S8pro/Inhibitor_I9"/>
</dbReference>
<keyword evidence="4 9" id="KW-0645">Protease</keyword>
<feature type="domain" description="Inhibitor I9" evidence="13">
    <location>
        <begin position="38"/>
        <end position="121"/>
    </location>
</feature>